<accession>A0A9W8DX93</accession>
<evidence type="ECO:0000259" key="2">
    <source>
        <dbReference type="Pfam" id="PF09133"/>
    </source>
</evidence>
<dbReference type="EMBL" id="JANBPU010000003">
    <property type="protein sequence ID" value="KAJ1921673.1"/>
    <property type="molecule type" value="Genomic_DNA"/>
</dbReference>
<feature type="compositionally biased region" description="Basic and acidic residues" evidence="1">
    <location>
        <begin position="569"/>
        <end position="585"/>
    </location>
</feature>
<feature type="compositionally biased region" description="Basic and acidic residues" evidence="1">
    <location>
        <begin position="7"/>
        <end position="27"/>
    </location>
</feature>
<dbReference type="InterPro" id="IPR039110">
    <property type="entry name" value="KNL2-like"/>
</dbReference>
<feature type="region of interest" description="Disordered" evidence="1">
    <location>
        <begin position="358"/>
        <end position="393"/>
    </location>
</feature>
<gene>
    <name evidence="3" type="ORF">H4219_000405</name>
</gene>
<evidence type="ECO:0000313" key="4">
    <source>
        <dbReference type="Proteomes" id="UP001150538"/>
    </source>
</evidence>
<dbReference type="GO" id="GO:0000775">
    <property type="term" value="C:chromosome, centromeric region"/>
    <property type="evidence" value="ECO:0007669"/>
    <property type="project" value="TreeGrafter"/>
</dbReference>
<comment type="caution">
    <text evidence="3">The sequence shown here is derived from an EMBL/GenBank/DDBJ whole genome shotgun (WGS) entry which is preliminary data.</text>
</comment>
<feature type="compositionally biased region" description="Basic residues" evidence="1">
    <location>
        <begin position="477"/>
        <end position="499"/>
    </location>
</feature>
<name>A0A9W8DX93_9FUNG</name>
<feature type="compositionally biased region" description="Basic and acidic residues" evidence="1">
    <location>
        <begin position="289"/>
        <end position="317"/>
    </location>
</feature>
<feature type="compositionally biased region" description="Basic and acidic residues" evidence="1">
    <location>
        <begin position="267"/>
        <end position="279"/>
    </location>
</feature>
<dbReference type="PANTHER" id="PTHR16124">
    <property type="entry name" value="MIS18-BINDING PROTEIN 1"/>
    <property type="match status" value="1"/>
</dbReference>
<organism evidence="3 4">
    <name type="scientific">Mycoemilia scoparia</name>
    <dbReference type="NCBI Taxonomy" id="417184"/>
    <lineage>
        <taxon>Eukaryota</taxon>
        <taxon>Fungi</taxon>
        <taxon>Fungi incertae sedis</taxon>
        <taxon>Zoopagomycota</taxon>
        <taxon>Kickxellomycotina</taxon>
        <taxon>Kickxellomycetes</taxon>
        <taxon>Kickxellales</taxon>
        <taxon>Kickxellaceae</taxon>
        <taxon>Mycoemilia</taxon>
    </lineage>
</organism>
<evidence type="ECO:0000256" key="1">
    <source>
        <dbReference type="SAM" id="MobiDB-lite"/>
    </source>
</evidence>
<feature type="compositionally biased region" description="Polar residues" evidence="1">
    <location>
        <begin position="550"/>
        <end position="562"/>
    </location>
</feature>
<feature type="region of interest" description="Disordered" evidence="1">
    <location>
        <begin position="417"/>
        <end position="632"/>
    </location>
</feature>
<feature type="compositionally biased region" description="Basic and acidic residues" evidence="1">
    <location>
        <begin position="597"/>
        <end position="613"/>
    </location>
</feature>
<feature type="domain" description="SANTA" evidence="2">
    <location>
        <begin position="115"/>
        <end position="211"/>
    </location>
</feature>
<reference evidence="3" key="1">
    <citation type="submission" date="2022-07" db="EMBL/GenBank/DDBJ databases">
        <title>Phylogenomic reconstructions and comparative analyses of Kickxellomycotina fungi.</title>
        <authorList>
            <person name="Reynolds N.K."/>
            <person name="Stajich J.E."/>
            <person name="Barry K."/>
            <person name="Grigoriev I.V."/>
            <person name="Crous P."/>
            <person name="Smith M.E."/>
        </authorList>
    </citation>
    <scope>NUCLEOTIDE SEQUENCE</scope>
    <source>
        <strain evidence="3">NBRC 100468</strain>
    </source>
</reference>
<proteinExistence type="predicted"/>
<feature type="compositionally biased region" description="Basic and acidic residues" evidence="1">
    <location>
        <begin position="449"/>
        <end position="463"/>
    </location>
</feature>
<dbReference type="InterPro" id="IPR015216">
    <property type="entry name" value="SANTA"/>
</dbReference>
<dbReference type="Proteomes" id="UP001150538">
    <property type="component" value="Unassembled WGS sequence"/>
</dbReference>
<feature type="region of interest" description="Disordered" evidence="1">
    <location>
        <begin position="240"/>
        <end position="326"/>
    </location>
</feature>
<feature type="region of interest" description="Disordered" evidence="1">
    <location>
        <begin position="1"/>
        <end position="61"/>
    </location>
</feature>
<protein>
    <recommendedName>
        <fullName evidence="2">SANTA domain-containing protein</fullName>
    </recommendedName>
</protein>
<keyword evidence="4" id="KW-1185">Reference proteome</keyword>
<dbReference type="OrthoDB" id="2449933at2759"/>
<dbReference type="PANTHER" id="PTHR16124:SF3">
    <property type="entry name" value="MIS18-BINDING PROTEIN 1"/>
    <property type="match status" value="1"/>
</dbReference>
<sequence>MSAKKKQSLEKRANARSQDLKSNKEPANDTSLFAFKHARPSKPPFSNPGKVRSRASLSGPISRPIETNQDKVIQSHQVSQAIPSLLLSQIPVTPKAAPLSVTPGPNQLANSEDRIILEQWVIKAVFNNGKISLATTSNWIIVEGNTHTSDGRYVVCHSSLISERVNRTTLRSKSGRTYILNGEINVNAMLALGYPQDFIDTFRDGFPPNWYHHLNTILKSFVVMSREEKKRYKKQYEESLKRLNGTHDPTPPPATPTAKSKTPAQDQRPEKPPEQHGDSEGGEIEADDLADKKLAEGSRGRDPSRTPDTESTNDTHETAIASSSNNSKNKDIVIQLAQKDKEDLKPLFPSTSTSLLRLRRDPVSMNTRRSKARGKEKEAIKTPEPFNSNSLIEGTFGTRFSLNELNEALDSSAVDNILGSTTSTNSEPPSPIYLSTGYDEDKMDESENESEKLPSGETEDTKSKVSVQDSSESPLKTKPRSKRKSRTPKSLPRSRKRKLVIGDSSESPSTPTPRSPSQKRRSSTPKSTPKSDSKGKENGSTGTPKAPTIGFSSETQESTEALPSTPVRNGDDGDDSRISEPDSLSHSRRKRPLLSPHNKDLTRTLLKKEKFDIPSHTTSGRRVSKPREWWKV</sequence>
<dbReference type="Pfam" id="PF09133">
    <property type="entry name" value="SANTA"/>
    <property type="match status" value="1"/>
</dbReference>
<dbReference type="AlphaFoldDB" id="A0A9W8DX93"/>
<evidence type="ECO:0000313" key="3">
    <source>
        <dbReference type="EMBL" id="KAJ1921673.1"/>
    </source>
</evidence>